<evidence type="ECO:0000313" key="1">
    <source>
        <dbReference type="EMBL" id="CAA6814979.1"/>
    </source>
</evidence>
<organism evidence="1">
    <name type="scientific">uncultured Sulfurovum sp</name>
    <dbReference type="NCBI Taxonomy" id="269237"/>
    <lineage>
        <taxon>Bacteria</taxon>
        <taxon>Pseudomonadati</taxon>
        <taxon>Campylobacterota</taxon>
        <taxon>Epsilonproteobacteria</taxon>
        <taxon>Campylobacterales</taxon>
        <taxon>Sulfurovaceae</taxon>
        <taxon>Sulfurovum</taxon>
        <taxon>environmental samples</taxon>
    </lineage>
</organism>
<dbReference type="EMBL" id="CACVAP010000080">
    <property type="protein sequence ID" value="CAA6814979.1"/>
    <property type="molecule type" value="Genomic_DNA"/>
</dbReference>
<reference evidence="1" key="1">
    <citation type="submission" date="2020-01" db="EMBL/GenBank/DDBJ databases">
        <authorList>
            <person name="Meier V. D."/>
            <person name="Meier V D."/>
        </authorList>
    </citation>
    <scope>NUCLEOTIDE SEQUENCE</scope>
    <source>
        <strain evidence="1">HLG_WM_MAG_06</strain>
    </source>
</reference>
<name>A0A6S6TEP4_9BACT</name>
<proteinExistence type="predicted"/>
<accession>A0A6S6TEP4</accession>
<gene>
    <name evidence="1" type="ORF">HELGO_WM21784</name>
</gene>
<protein>
    <submittedName>
        <fullName evidence="1">Uncharacterized protein</fullName>
    </submittedName>
</protein>
<dbReference type="AlphaFoldDB" id="A0A6S6TEP4"/>
<sequence length="54" mass="6555">MNRHEIIRKHFSLEVQFVKKNQLMKNIFSYKKKIKNINVEVTPCGEYLLVYIVE</sequence>